<dbReference type="Pfam" id="PF09137">
    <property type="entry name" value="Glucodextran_N"/>
    <property type="match status" value="1"/>
</dbReference>
<organism evidence="5 6">
    <name type="scientific">Nocardioides panacis</name>
    <dbReference type="NCBI Taxonomy" id="2849501"/>
    <lineage>
        <taxon>Bacteria</taxon>
        <taxon>Bacillati</taxon>
        <taxon>Actinomycetota</taxon>
        <taxon>Actinomycetes</taxon>
        <taxon>Propionibacteriales</taxon>
        <taxon>Nocardioidaceae</taxon>
        <taxon>Nocardioides</taxon>
    </lineage>
</organism>
<evidence type="ECO:0000313" key="6">
    <source>
        <dbReference type="Proteomes" id="UP000683575"/>
    </source>
</evidence>
<dbReference type="GO" id="GO:0004553">
    <property type="term" value="F:hydrolase activity, hydrolyzing O-glycosyl compounds"/>
    <property type="evidence" value="ECO:0007669"/>
    <property type="project" value="TreeGrafter"/>
</dbReference>
<dbReference type="InterPro" id="IPR015220">
    <property type="entry name" value="Glucodextranase_N"/>
</dbReference>
<dbReference type="PANTHER" id="PTHR31616">
    <property type="entry name" value="TREHALASE"/>
    <property type="match status" value="1"/>
</dbReference>
<dbReference type="EMBL" id="CP077062">
    <property type="protein sequence ID" value="QWZ09928.1"/>
    <property type="molecule type" value="Genomic_DNA"/>
</dbReference>
<evidence type="ECO:0000259" key="4">
    <source>
        <dbReference type="Pfam" id="PF09137"/>
    </source>
</evidence>
<feature type="region of interest" description="Disordered" evidence="1">
    <location>
        <begin position="728"/>
        <end position="766"/>
    </location>
</feature>
<dbReference type="Proteomes" id="UP000683575">
    <property type="component" value="Chromosome"/>
</dbReference>
<accession>A0A975T1I1</accession>
<dbReference type="InterPro" id="IPR011613">
    <property type="entry name" value="GH15-like"/>
</dbReference>
<sequence>MSRRTPALLAALSLAATGSLAAGALPTEAAGFRQAQPTGPGRETGAAPGSPGAKTVWSEADKAGFGTARARGSNVWFTLQQGRISEVFYPDLSTPSTRNLELVVTDGHSFTDRESTDMRHGVARPDVGSLRFTQTNTDKGGHYRIVKSVVTDPQRDSVVLRVRLVSLDGRTYHLYALHDPALGNDGEDDRARTAGDALVARDGSTGSALVSRPGFDRTSSGYHGTGSDGWRDLEAHHRISKRYADAGPGNVVQVGRVSGVTGRAGHQNATLALGFGGTPTAARRTAATSAGTSYATTARRYDAGWHSYLGSIRGVPASAAGVRRQYLASALVLAAAEDKLHPGAFVASPSAPWVWGDNIDGLSKPSGAYHEVWSRDAYQFGTALWADGDKAAARRIVDWLFTQQQKADGSFPQNSDVTGKPVWTNLQLDEVALPIVLAQLTGRTDAATYAHVKKSADFLATYKDKDTGLAAPYSPQERWENQGGYSPNSVAAQINGLVCAAAIARANGDAASSTKWLALADEWASKVQGWTVTTNGPLSNRPYFLRLTKDGNPDAGTPYGVGDGGPAKTDQRAVVDASFLDLVRYGIESPKDPAVLSSLPVIDKELKVRTPNGPFWRRYSFDGYGETRTGGEWRITEPGTGTTLGRAWPLLAGERGEYTVTAGGSGTPYLRAMARATGQADMLAEQVWDNRPPTGKACCPAGEGTRSATPLTWSHAGLVRLAWTIQRGGSGRPAGRGRGPVLRPRVRAEGTRAPGRARRRAGPVEA</sequence>
<dbReference type="KEGG" id="nps:KRR39_09465"/>
<evidence type="ECO:0000313" key="5">
    <source>
        <dbReference type="EMBL" id="QWZ09928.1"/>
    </source>
</evidence>
<dbReference type="PANTHER" id="PTHR31616:SF0">
    <property type="entry name" value="GLUCAN 1,4-ALPHA-GLUCOSIDASE"/>
    <property type="match status" value="1"/>
</dbReference>
<evidence type="ECO:0000256" key="2">
    <source>
        <dbReference type="SAM" id="SignalP"/>
    </source>
</evidence>
<feature type="chain" id="PRO_5037616756" description="Glucoamylase" evidence="2">
    <location>
        <begin position="22"/>
        <end position="766"/>
    </location>
</feature>
<feature type="domain" description="Glucodextranase N-terminal" evidence="4">
    <location>
        <begin position="47"/>
        <end position="309"/>
    </location>
</feature>
<protein>
    <recommendedName>
        <fullName evidence="7">Glucoamylase</fullName>
    </recommendedName>
</protein>
<evidence type="ECO:0000256" key="1">
    <source>
        <dbReference type="SAM" id="MobiDB-lite"/>
    </source>
</evidence>
<gene>
    <name evidence="5" type="ORF">KRR39_09465</name>
</gene>
<proteinExistence type="predicted"/>
<dbReference type="AlphaFoldDB" id="A0A975T1I1"/>
<evidence type="ECO:0000259" key="3">
    <source>
        <dbReference type="Pfam" id="PF00723"/>
    </source>
</evidence>
<feature type="domain" description="GH15-like" evidence="3">
    <location>
        <begin position="325"/>
        <end position="723"/>
    </location>
</feature>
<dbReference type="CDD" id="cd07430">
    <property type="entry name" value="GH15_N"/>
    <property type="match status" value="1"/>
</dbReference>
<dbReference type="RefSeq" id="WP_216941774.1">
    <property type="nucleotide sequence ID" value="NZ_CP077062.1"/>
</dbReference>
<evidence type="ECO:0008006" key="7">
    <source>
        <dbReference type="Google" id="ProtNLM"/>
    </source>
</evidence>
<feature type="signal peptide" evidence="2">
    <location>
        <begin position="1"/>
        <end position="21"/>
    </location>
</feature>
<feature type="compositionally biased region" description="Basic residues" evidence="1">
    <location>
        <begin position="755"/>
        <end position="766"/>
    </location>
</feature>
<dbReference type="Pfam" id="PF00723">
    <property type="entry name" value="Glyco_hydro_15"/>
    <property type="match status" value="1"/>
</dbReference>
<keyword evidence="2" id="KW-0732">Signal</keyword>
<keyword evidence="6" id="KW-1185">Reference proteome</keyword>
<feature type="region of interest" description="Disordered" evidence="1">
    <location>
        <begin position="32"/>
        <end position="55"/>
    </location>
</feature>
<name>A0A975T1I1_9ACTN</name>
<reference evidence="5" key="1">
    <citation type="submission" date="2021-06" db="EMBL/GenBank/DDBJ databases">
        <title>Complete genome sequence of Nocardioides sp. G188.</title>
        <authorList>
            <person name="Im W.-T."/>
        </authorList>
    </citation>
    <scope>NUCLEOTIDE SEQUENCE</scope>
    <source>
        <strain evidence="5">G188</strain>
    </source>
</reference>
<feature type="compositionally biased region" description="Gly residues" evidence="1">
    <location>
        <begin position="728"/>
        <end position="738"/>
    </location>
</feature>